<gene>
    <name evidence="1" type="ORF">SNEC2469_LOCUS28821</name>
</gene>
<dbReference type="Proteomes" id="UP000601435">
    <property type="component" value="Unassembled WGS sequence"/>
</dbReference>
<sequence>MREAVQQLLRAGRAVELFRMTLVVPAARQKVQRRQDVLTAVSSATQACYGTMENVSFFSDLSATCVAFVEAPRMRRYAKLVSAPPWVHVADSEALETALQRLDSLDPETLSQLTEIVTTALLLLPFFWKPAVSVLCCACEVYKPSLVSPEDA</sequence>
<reference evidence="1" key="1">
    <citation type="submission" date="2021-02" db="EMBL/GenBank/DDBJ databases">
        <authorList>
            <person name="Dougan E. K."/>
            <person name="Rhodes N."/>
            <person name="Thang M."/>
            <person name="Chan C."/>
        </authorList>
    </citation>
    <scope>NUCLEOTIDE SEQUENCE</scope>
</reference>
<evidence type="ECO:0000313" key="1">
    <source>
        <dbReference type="EMBL" id="CAE7879543.1"/>
    </source>
</evidence>
<protein>
    <submittedName>
        <fullName evidence="1">Uncharacterized protein</fullName>
    </submittedName>
</protein>
<proteinExistence type="predicted"/>
<accession>A0A813AT99</accession>
<keyword evidence="2" id="KW-1185">Reference proteome</keyword>
<evidence type="ECO:0000313" key="2">
    <source>
        <dbReference type="Proteomes" id="UP000601435"/>
    </source>
</evidence>
<name>A0A813AT99_9DINO</name>
<organism evidence="1 2">
    <name type="scientific">Symbiodinium necroappetens</name>
    <dbReference type="NCBI Taxonomy" id="1628268"/>
    <lineage>
        <taxon>Eukaryota</taxon>
        <taxon>Sar</taxon>
        <taxon>Alveolata</taxon>
        <taxon>Dinophyceae</taxon>
        <taxon>Suessiales</taxon>
        <taxon>Symbiodiniaceae</taxon>
        <taxon>Symbiodinium</taxon>
    </lineage>
</organism>
<comment type="caution">
    <text evidence="1">The sequence shown here is derived from an EMBL/GenBank/DDBJ whole genome shotgun (WGS) entry which is preliminary data.</text>
</comment>
<dbReference type="OrthoDB" id="424394at2759"/>
<dbReference type="EMBL" id="CAJNJA010063474">
    <property type="protein sequence ID" value="CAE7879543.1"/>
    <property type="molecule type" value="Genomic_DNA"/>
</dbReference>
<dbReference type="AlphaFoldDB" id="A0A813AT99"/>